<reference evidence="1" key="2">
    <citation type="submission" date="2025-09" db="UniProtKB">
        <authorList>
            <consortium name="Ensembl"/>
        </authorList>
    </citation>
    <scope>IDENTIFICATION</scope>
</reference>
<dbReference type="Proteomes" id="UP000694388">
    <property type="component" value="Unplaced"/>
</dbReference>
<dbReference type="PANTHER" id="PTHR21567">
    <property type="entry name" value="CLASP"/>
    <property type="match status" value="1"/>
</dbReference>
<organism evidence="1 2">
    <name type="scientific">Eptatretus burgeri</name>
    <name type="common">Inshore hagfish</name>
    <dbReference type="NCBI Taxonomy" id="7764"/>
    <lineage>
        <taxon>Eukaryota</taxon>
        <taxon>Metazoa</taxon>
        <taxon>Chordata</taxon>
        <taxon>Craniata</taxon>
        <taxon>Vertebrata</taxon>
        <taxon>Cyclostomata</taxon>
        <taxon>Myxini</taxon>
        <taxon>Myxiniformes</taxon>
        <taxon>Myxinidae</taxon>
        <taxon>Eptatretinae</taxon>
        <taxon>Eptatretus</taxon>
    </lineage>
</organism>
<dbReference type="GO" id="GO:0005815">
    <property type="term" value="C:microtubule organizing center"/>
    <property type="evidence" value="ECO:0007669"/>
    <property type="project" value="TreeGrafter"/>
</dbReference>
<dbReference type="AlphaFoldDB" id="A0A8C4QCP2"/>
<name>A0A8C4QCP2_EPTBU</name>
<dbReference type="GO" id="GO:0000776">
    <property type="term" value="C:kinetochore"/>
    <property type="evidence" value="ECO:0007669"/>
    <property type="project" value="TreeGrafter"/>
</dbReference>
<dbReference type="Ensembl" id="ENSEBUT00000014044.1">
    <property type="protein sequence ID" value="ENSEBUP00000013468.1"/>
    <property type="gene ID" value="ENSEBUG00000008499.1"/>
</dbReference>
<protein>
    <submittedName>
        <fullName evidence="1">Uncharacterized protein</fullName>
    </submittedName>
</protein>
<keyword evidence="2" id="KW-1185">Reference proteome</keyword>
<evidence type="ECO:0000313" key="2">
    <source>
        <dbReference type="Proteomes" id="UP000694388"/>
    </source>
</evidence>
<dbReference type="GO" id="GO:0040001">
    <property type="term" value="P:establishment of mitotic spindle localization"/>
    <property type="evidence" value="ECO:0007669"/>
    <property type="project" value="TreeGrafter"/>
</dbReference>
<sequence>MFLETLVDFLQTHKSELNDWLFVLLTQLLRKMGADLLGSVHAKVQRALDVTRESFPTDLQFNILMRFVVDQTQVLNLKVKVAVLKYICSLTRQMELHEFVNASETRLAVSRIITWTTEPKSSEVRKVRPPVNIFNTCPSVLNVEKRNFGIKHFEIFRKFYSSRF</sequence>
<evidence type="ECO:0000313" key="1">
    <source>
        <dbReference type="Ensembl" id="ENSEBUP00000013468.1"/>
    </source>
</evidence>
<dbReference type="OMA" id="VEWIFES"/>
<dbReference type="GO" id="GO:0008017">
    <property type="term" value="F:microtubule binding"/>
    <property type="evidence" value="ECO:0007669"/>
    <property type="project" value="TreeGrafter"/>
</dbReference>
<dbReference type="GO" id="GO:0090307">
    <property type="term" value="P:mitotic spindle assembly"/>
    <property type="evidence" value="ECO:0007669"/>
    <property type="project" value="TreeGrafter"/>
</dbReference>
<proteinExistence type="predicted"/>
<dbReference type="InterPro" id="IPR011989">
    <property type="entry name" value="ARM-like"/>
</dbReference>
<dbReference type="GO" id="GO:0005876">
    <property type="term" value="C:spindle microtubule"/>
    <property type="evidence" value="ECO:0007669"/>
    <property type="project" value="TreeGrafter"/>
</dbReference>
<dbReference type="PANTHER" id="PTHR21567:SF9">
    <property type="entry name" value="CLIP-ASSOCIATING PROTEIN"/>
    <property type="match status" value="1"/>
</dbReference>
<reference evidence="1" key="1">
    <citation type="submission" date="2025-08" db="UniProtKB">
        <authorList>
            <consortium name="Ensembl"/>
        </authorList>
    </citation>
    <scope>IDENTIFICATION</scope>
</reference>
<dbReference type="GO" id="GO:0072686">
    <property type="term" value="C:mitotic spindle"/>
    <property type="evidence" value="ECO:0007669"/>
    <property type="project" value="TreeGrafter"/>
</dbReference>
<accession>A0A8C4QCP2</accession>
<dbReference type="Gene3D" id="1.25.10.10">
    <property type="entry name" value="Leucine-rich Repeat Variant"/>
    <property type="match status" value="1"/>
</dbReference>
<dbReference type="GeneTree" id="ENSGT00940000155574"/>
<dbReference type="GO" id="GO:0005881">
    <property type="term" value="C:cytoplasmic microtubule"/>
    <property type="evidence" value="ECO:0007669"/>
    <property type="project" value="TreeGrafter"/>
</dbReference>
<dbReference type="GO" id="GO:0045180">
    <property type="term" value="C:basal cortex"/>
    <property type="evidence" value="ECO:0007669"/>
    <property type="project" value="TreeGrafter"/>
</dbReference>